<evidence type="ECO:0000256" key="4">
    <source>
        <dbReference type="ARBA" id="ARBA00022692"/>
    </source>
</evidence>
<organism evidence="11 12">
    <name type="scientific">Ignatzschineria larvae DSM 13226</name>
    <dbReference type="NCBI Taxonomy" id="1111732"/>
    <lineage>
        <taxon>Bacteria</taxon>
        <taxon>Pseudomonadati</taxon>
        <taxon>Pseudomonadota</taxon>
        <taxon>Gammaproteobacteria</taxon>
        <taxon>Cardiobacteriales</taxon>
        <taxon>Ignatzschineriaceae</taxon>
        <taxon>Ignatzschineria</taxon>
    </lineage>
</organism>
<feature type="region of interest" description="Disordered" evidence="10">
    <location>
        <begin position="121"/>
        <end position="165"/>
    </location>
</feature>
<comment type="subunit">
    <text evidence="9">The Tat system comprises two distinct complexes: a TatABC complex, containing multiple copies of TatA, TatB and TatC subunits, and a separate TatA complex, containing only TatA subunits. Substrates initially bind to the TatABC complex, which probably triggers association of the separate TatA complex to form the active translocon.</text>
</comment>
<dbReference type="PRINTS" id="PR01506">
    <property type="entry name" value="TATBPROTEIN"/>
</dbReference>
<sequence length="289" mass="32170">MFGISSSEFLIILVIALIVIGPQKLPEMIRTVGKWVGKIQHFTNSVKNELTNEFELNEIKKSIEELKQSSELQKLKEELESTKKGVTQSLRSFESSMNETEEKVKEEQKKLEAYLQVEGEIPGHPASTNEPGQNEPAQIASSTSANAKLNSSSHASASNTASGTHHDDEAAFDIAFDDAFLKGEAEFITDHEEDEHLLTAPPQNYAARVEVDRVEVDQAALQNGSASTVYSAPDSFRQLLQRRQAEIAAMQDAQVAQQFALLSAKNSRQLLSDDELKRRLTLRQMELNR</sequence>
<evidence type="ECO:0000256" key="10">
    <source>
        <dbReference type="SAM" id="MobiDB-lite"/>
    </source>
</evidence>
<keyword evidence="12" id="KW-1185">Reference proteome</keyword>
<dbReference type="PANTHER" id="PTHR33162">
    <property type="entry name" value="SEC-INDEPENDENT PROTEIN TRANSLOCASE PROTEIN TATA, CHLOROPLASTIC"/>
    <property type="match status" value="1"/>
</dbReference>
<feature type="region of interest" description="Disordered" evidence="10">
    <location>
        <begin position="86"/>
        <end position="108"/>
    </location>
</feature>
<dbReference type="Proteomes" id="UP001449178">
    <property type="component" value="Chromosome"/>
</dbReference>
<evidence type="ECO:0000256" key="7">
    <source>
        <dbReference type="ARBA" id="ARBA00023010"/>
    </source>
</evidence>
<comment type="similarity">
    <text evidence="9">Belongs to the TatB family.</text>
</comment>
<evidence type="ECO:0000256" key="2">
    <source>
        <dbReference type="ARBA" id="ARBA00022448"/>
    </source>
</evidence>
<keyword evidence="2 9" id="KW-0813">Transport</keyword>
<evidence type="ECO:0000256" key="9">
    <source>
        <dbReference type="HAMAP-Rule" id="MF_00237"/>
    </source>
</evidence>
<dbReference type="HAMAP" id="MF_00237">
    <property type="entry name" value="TatB"/>
    <property type="match status" value="1"/>
</dbReference>
<keyword evidence="8 9" id="KW-0472">Membrane</keyword>
<protein>
    <recommendedName>
        <fullName evidence="9">Sec-independent protein translocase protein TatB</fullName>
    </recommendedName>
</protein>
<dbReference type="NCBIfam" id="TIGR01410">
    <property type="entry name" value="tatB"/>
    <property type="match status" value="1"/>
</dbReference>
<dbReference type="Gene3D" id="1.20.5.3310">
    <property type="match status" value="1"/>
</dbReference>
<keyword evidence="6 9" id="KW-1133">Transmembrane helix</keyword>
<comment type="subcellular location">
    <subcellularLocation>
        <location evidence="9">Cell membrane</location>
        <topology evidence="9">Single-pass membrane protein</topology>
    </subcellularLocation>
    <subcellularLocation>
        <location evidence="1">Membrane</location>
        <topology evidence="1">Single-pass membrane protein</topology>
    </subcellularLocation>
</comment>
<dbReference type="EMBL" id="CP150637">
    <property type="protein sequence ID" value="WZW88379.1"/>
    <property type="molecule type" value="Genomic_DNA"/>
</dbReference>
<evidence type="ECO:0000256" key="8">
    <source>
        <dbReference type="ARBA" id="ARBA00023136"/>
    </source>
</evidence>
<dbReference type="InterPro" id="IPR003369">
    <property type="entry name" value="TatA/B/E"/>
</dbReference>
<name>A0ABZ3C0R6_9GAMM</name>
<dbReference type="RefSeq" id="WP_051396058.1">
    <property type="nucleotide sequence ID" value="NZ_AZOD01000005.1"/>
</dbReference>
<evidence type="ECO:0000256" key="6">
    <source>
        <dbReference type="ARBA" id="ARBA00022989"/>
    </source>
</evidence>
<dbReference type="Pfam" id="PF02416">
    <property type="entry name" value="TatA_B_E"/>
    <property type="match status" value="1"/>
</dbReference>
<evidence type="ECO:0000256" key="5">
    <source>
        <dbReference type="ARBA" id="ARBA00022927"/>
    </source>
</evidence>
<keyword evidence="5 9" id="KW-0653">Protein transport</keyword>
<evidence type="ECO:0000256" key="1">
    <source>
        <dbReference type="ARBA" id="ARBA00004167"/>
    </source>
</evidence>
<gene>
    <name evidence="9 11" type="primary">tatB</name>
    <name evidence="11" type="ORF">WMO13_03060</name>
</gene>
<comment type="function">
    <text evidence="9">Part of the twin-arginine translocation (Tat) system that transports large folded proteins containing a characteristic twin-arginine motif in their signal peptide across membranes. Together with TatC, TatB is part of a receptor directly interacting with Tat signal peptides. TatB may form an oligomeric binding site that transiently accommodates folded Tat precursor proteins before their translocation.</text>
</comment>
<dbReference type="InterPro" id="IPR018448">
    <property type="entry name" value="TatB"/>
</dbReference>
<keyword evidence="3 9" id="KW-1003">Cell membrane</keyword>
<keyword evidence="7 9" id="KW-0811">Translocation</keyword>
<keyword evidence="4 9" id="KW-0812">Transmembrane</keyword>
<feature type="compositionally biased region" description="Low complexity" evidence="10">
    <location>
        <begin position="144"/>
        <end position="162"/>
    </location>
</feature>
<evidence type="ECO:0000313" key="12">
    <source>
        <dbReference type="Proteomes" id="UP001449178"/>
    </source>
</evidence>
<evidence type="ECO:0000256" key="3">
    <source>
        <dbReference type="ARBA" id="ARBA00022475"/>
    </source>
</evidence>
<feature type="compositionally biased region" description="Polar residues" evidence="10">
    <location>
        <begin position="126"/>
        <end position="143"/>
    </location>
</feature>
<proteinExistence type="inferred from homology"/>
<reference evidence="11 12" key="1">
    <citation type="submission" date="2024-03" db="EMBL/GenBank/DDBJ databases">
        <title>Complete Genome Sequence and Annotation of Ignatzschineria larvae DSM 13226.</title>
        <authorList>
            <person name="Cantrell E."/>
            <person name="Burcham Z.M."/>
        </authorList>
    </citation>
    <scope>NUCLEOTIDE SEQUENCE [LARGE SCALE GENOMIC DNA]</scope>
    <source>
        <strain evidence="11 12">DSM 13226</strain>
    </source>
</reference>
<accession>A0ABZ3C0R6</accession>
<evidence type="ECO:0000313" key="11">
    <source>
        <dbReference type="EMBL" id="WZW88379.1"/>
    </source>
</evidence>
<feature type="compositionally biased region" description="Polar residues" evidence="10">
    <location>
        <begin position="86"/>
        <end position="98"/>
    </location>
</feature>
<dbReference type="PANTHER" id="PTHR33162:SF1">
    <property type="entry name" value="SEC-INDEPENDENT PROTEIN TRANSLOCASE PROTEIN TATA, CHLOROPLASTIC"/>
    <property type="match status" value="1"/>
</dbReference>